<evidence type="ECO:0000256" key="1">
    <source>
        <dbReference type="SAM" id="Coils"/>
    </source>
</evidence>
<feature type="compositionally biased region" description="Low complexity" evidence="2">
    <location>
        <begin position="232"/>
        <end position="253"/>
    </location>
</feature>
<feature type="compositionally biased region" description="Acidic residues" evidence="2">
    <location>
        <begin position="1467"/>
        <end position="1479"/>
    </location>
</feature>
<feature type="compositionally biased region" description="Basic and acidic residues" evidence="2">
    <location>
        <begin position="280"/>
        <end position="292"/>
    </location>
</feature>
<evidence type="ECO:0008006" key="5">
    <source>
        <dbReference type="Google" id="ProtNLM"/>
    </source>
</evidence>
<feature type="compositionally biased region" description="Acidic residues" evidence="2">
    <location>
        <begin position="409"/>
        <end position="421"/>
    </location>
</feature>
<feature type="region of interest" description="Disordered" evidence="2">
    <location>
        <begin position="816"/>
        <end position="861"/>
    </location>
</feature>
<feature type="region of interest" description="Disordered" evidence="2">
    <location>
        <begin position="88"/>
        <end position="349"/>
    </location>
</feature>
<feature type="signal peptide" evidence="3">
    <location>
        <begin position="1"/>
        <end position="16"/>
    </location>
</feature>
<feature type="compositionally biased region" description="Low complexity" evidence="2">
    <location>
        <begin position="129"/>
        <end position="145"/>
    </location>
</feature>
<evidence type="ECO:0000256" key="3">
    <source>
        <dbReference type="SAM" id="SignalP"/>
    </source>
</evidence>
<feature type="compositionally biased region" description="Basic residues" evidence="2">
    <location>
        <begin position="206"/>
        <end position="215"/>
    </location>
</feature>
<feature type="compositionally biased region" description="Basic and acidic residues" evidence="2">
    <location>
        <begin position="1732"/>
        <end position="1742"/>
    </location>
</feature>
<reference evidence="4" key="1">
    <citation type="submission" date="2014-11" db="EMBL/GenBank/DDBJ databases">
        <authorList>
            <person name="Otto D Thomas"/>
            <person name="Naeem Raeece"/>
        </authorList>
    </citation>
    <scope>NUCLEOTIDE SEQUENCE</scope>
</reference>
<feature type="region of interest" description="Disordered" evidence="2">
    <location>
        <begin position="637"/>
        <end position="666"/>
    </location>
</feature>
<feature type="compositionally biased region" description="Basic residues" evidence="2">
    <location>
        <begin position="730"/>
        <end position="740"/>
    </location>
</feature>
<feature type="compositionally biased region" description="Acidic residues" evidence="2">
    <location>
        <begin position="1550"/>
        <end position="1568"/>
    </location>
</feature>
<sequence length="1757" mass="192486">MLFDLISLFFLSSLLAIGELGVSEAVSGVFALRSFASRGGGQKRLQSGFLPLISPRRKRRFSNSSSYTCNTSSPSDIGKTRGISQALVHSKDDDDSSLSAETGSGSGFGTGDKEVGSRQTGEPPPPSPNRSQQQSRLPQQQQQGEEGAGGSEGGENESLKPERKRGRPRKITGPLAESVVKKGAREKDGGRASSASSSGKLSAPRAKGRPRKLSPHAKPPPAPRSRALETGAAAEVDAAPAEDVSSEGEASTTEAEEAEIEAGLTAETEVDESSSLALGERVETQEGDKTEAEMETEGVAAAEEVKEGGEEGEEELSESAVTVEKHEQEEGDSKEEGGDGEKGGVSSEVSFQAEVLRQLELLREENKELRALNKKLRALEDGQKGLKEAVESVDERLNFLIENTREEEHEGEEEDEEEGDETGGMGEDGSDAPPGIRQMFRMMGGLPFLRMTGMNLAPELLGGGPLEGGLGSDVEWANQRGQQGSARPKVSFRDDGFRVRFHLPGDWERRPDKEMSNDQRAALPLGGRGISSILPGDAIEMTLDETWAMKQIQMPSAFTGGGSKTRISAASLWRSLSNEFGEGGSLKSPFGYGGTPSSFLEVQFARRWAMRPEEDWRDDDAIYVQKILELSEDVALNEMIGDGEDSETEKEREEGEDGEDGEFGADPHELEKLMEGGDAHSLLKLFMNQMMNDPEGMEGFRRIKEQASGGGDRSNVAEREREREHERERYRHQRRGKGRRGGSAIPASLEEVGEDAARSILEAFLWGKRRLAVDFHEAPMGSYSDSSDAVRLAVVLDHILLEFGAAVESFSRRGLQLSSPVGDTTNEDDELELEGEEGKDGEEENSESKNKEIHRKGPVPLAPSPNVKVRLVFNNFSEMTEIKNSTHWGGDTTFAMDTVTCGHVRPEDRAIVFVQPRGGDNRTESMLRSWLEQAGPDRIVVAFNPSTEEGLSPRAFSEFDLAYSSTFLRLYETEPSLLDNGKRERGLPGSTSRKAALRKVKKMKRLTVLEEDEDEEEEKKKEKQREQGGPFLKPDNVWSFTSVLLREYPNNFKLWAEDPDIENESSDGCRLLKEWGPSECLPRLSEEGAVQRPNVTEIVEALQAHMALMKKKNLSEDPERHTRSLHPPALRRQRRAWSEFEKLPTPGKISTVVRLWAASGPSRVLLKEDPDTANAFREEAPSRAPSKTEWLVRRLYGIADPSTGRRPAPLNRTALLEAELGFHKNDFDADGYLPFITEKPKTQSASSESDESSRSEELPRAPGVPPPGWVVPRGYYRNITMWEDYPTKKKMKPPRAPVARLFGARGAPFMNSIQDFASPVMLQPDGAEHDVFRCIQNLKKAPDADRVGRMLLDGPSAFCPPPGSGEKEGSRPQTVTVLEAPLELVGAETVKNHHDSLLEAAKREEEIVEEEEDEDGEKEARSGMSLTFKGGQPGGSVEGGGGRQGAGPSWVRGRGGKSEEGTAALDGEYEEVEDDVVEEEGGKDKIAEKAEQQKEKKRLHGKSFFALGSSPSFDSSPFEEEEDEEEEQVGDDQKKFTLRLDLGSGTSDGGDADEEDDGEEDGIVEEIEDNKPEASEQKESPAPASLEKEVTENVSKPKKETEIPPTSSLSAPGGMMSSAVRSMLGRIQDDLSAAEDQQSPPPTKEEEEGQDKRKEKTVAEEEEDVESSHSPPPCLSLLKRGDSPLAGLLLSSRQPGRGGKDAEKENPLDWLQEEEEEEDEIEVEGAEGGMEEADKKPEKGEEGGEGSELPDTERPPR</sequence>
<evidence type="ECO:0000256" key="2">
    <source>
        <dbReference type="SAM" id="MobiDB-lite"/>
    </source>
</evidence>
<dbReference type="EMBL" id="CDMZ01003108">
    <property type="protein sequence ID" value="CEM45128.1"/>
    <property type="molecule type" value="Genomic_DNA"/>
</dbReference>
<feature type="compositionally biased region" description="Acidic residues" evidence="2">
    <location>
        <begin position="1406"/>
        <end position="1417"/>
    </location>
</feature>
<feature type="compositionally biased region" description="Acidic residues" evidence="2">
    <location>
        <begin position="641"/>
        <end position="663"/>
    </location>
</feature>
<feature type="compositionally biased region" description="Acidic residues" evidence="2">
    <location>
        <begin position="1517"/>
        <end position="1530"/>
    </location>
</feature>
<feature type="compositionally biased region" description="Basic and acidic residues" evidence="2">
    <location>
        <begin position="1586"/>
        <end position="1602"/>
    </location>
</feature>
<feature type="region of interest" description="Disordered" evidence="2">
    <location>
        <begin position="1238"/>
        <end position="1269"/>
    </location>
</feature>
<gene>
    <name evidence="4" type="ORF">Cvel_28925</name>
</gene>
<feature type="region of interest" description="Disordered" evidence="2">
    <location>
        <begin position="1401"/>
        <end position="1757"/>
    </location>
</feature>
<name>A0A0G4HLW4_9ALVE</name>
<feature type="coiled-coil region" evidence="1">
    <location>
        <begin position="352"/>
        <end position="389"/>
    </location>
</feature>
<feature type="compositionally biased region" description="Basic and acidic residues" evidence="2">
    <location>
        <begin position="715"/>
        <end position="729"/>
    </location>
</feature>
<feature type="compositionally biased region" description="Basic and acidic residues" evidence="2">
    <location>
        <begin position="1650"/>
        <end position="1659"/>
    </location>
</feature>
<feature type="compositionally biased region" description="Basic and acidic residues" evidence="2">
    <location>
        <begin position="179"/>
        <end position="190"/>
    </location>
</feature>
<feature type="compositionally biased region" description="Acidic residues" evidence="2">
    <location>
        <begin position="825"/>
        <end position="845"/>
    </location>
</feature>
<feature type="region of interest" description="Disordered" evidence="2">
    <location>
        <begin position="705"/>
        <end position="747"/>
    </location>
</feature>
<organism evidence="4">
    <name type="scientific">Chromera velia CCMP2878</name>
    <dbReference type="NCBI Taxonomy" id="1169474"/>
    <lineage>
        <taxon>Eukaryota</taxon>
        <taxon>Sar</taxon>
        <taxon>Alveolata</taxon>
        <taxon>Colpodellida</taxon>
        <taxon>Chromeraceae</taxon>
        <taxon>Chromera</taxon>
    </lineage>
</organism>
<feature type="compositionally biased region" description="Basic and acidic residues" evidence="2">
    <location>
        <begin position="1698"/>
        <end position="1707"/>
    </location>
</feature>
<dbReference type="VEuPathDB" id="CryptoDB:Cvel_28925"/>
<keyword evidence="3" id="KW-0732">Signal</keyword>
<keyword evidence="1" id="KW-0175">Coiled coil</keyword>
<feature type="chain" id="PRO_5005191611" description="DUF1995 domain-containing protein" evidence="3">
    <location>
        <begin position="17"/>
        <end position="1757"/>
    </location>
</feature>
<feature type="compositionally biased region" description="Gly residues" evidence="2">
    <location>
        <begin position="1431"/>
        <end position="1445"/>
    </location>
</feature>
<feature type="compositionally biased region" description="Low complexity" evidence="2">
    <location>
        <begin position="191"/>
        <end position="203"/>
    </location>
</feature>
<protein>
    <recommendedName>
        <fullName evidence="5">DUF1995 domain-containing protein</fullName>
    </recommendedName>
</protein>
<feature type="compositionally biased region" description="Basic and acidic residues" evidence="2">
    <location>
        <begin position="1569"/>
        <end position="1579"/>
    </location>
</feature>
<feature type="region of interest" description="Disordered" evidence="2">
    <location>
        <begin position="1010"/>
        <end position="1031"/>
    </location>
</feature>
<evidence type="ECO:0000313" key="4">
    <source>
        <dbReference type="EMBL" id="CEM45128.1"/>
    </source>
</evidence>
<feature type="compositionally biased region" description="Basic and acidic residues" evidence="2">
    <location>
        <begin position="1480"/>
        <end position="1494"/>
    </location>
</feature>
<feature type="region of interest" description="Disordered" evidence="2">
    <location>
        <begin position="402"/>
        <end position="438"/>
    </location>
</feature>
<feature type="compositionally biased region" description="Acidic residues" evidence="2">
    <location>
        <begin position="1711"/>
        <end position="1731"/>
    </location>
</feature>
<accession>A0A0G4HLW4</accession>
<proteinExistence type="predicted"/>